<accession>A0A2G6K9V4</accession>
<protein>
    <submittedName>
        <fullName evidence="1">Uncharacterized protein</fullName>
    </submittedName>
</protein>
<evidence type="ECO:0000313" key="2">
    <source>
        <dbReference type="Proteomes" id="UP000230821"/>
    </source>
</evidence>
<dbReference type="EMBL" id="PDSK01000114">
    <property type="protein sequence ID" value="PIE32441.1"/>
    <property type="molecule type" value="Genomic_DNA"/>
</dbReference>
<sequence>MILDSAKADLQGFLDSLAVEETAELKQIVSHLDRVLRDVRRGPPQLEENLKKIADDLTKIHPSK</sequence>
<reference evidence="1 2" key="1">
    <citation type="submission" date="2017-10" db="EMBL/GenBank/DDBJ databases">
        <title>Novel microbial diversity and functional potential in the marine mammal oral microbiome.</title>
        <authorList>
            <person name="Dudek N.K."/>
            <person name="Sun C.L."/>
            <person name="Burstein D."/>
            <person name="Kantor R.S."/>
            <person name="Aliaga Goltsman D.S."/>
            <person name="Bik E.M."/>
            <person name="Thomas B.C."/>
            <person name="Banfield J.F."/>
            <person name="Relman D.A."/>
        </authorList>
    </citation>
    <scope>NUCLEOTIDE SEQUENCE [LARGE SCALE GENOMIC DNA]</scope>
    <source>
        <strain evidence="1">DOLJORAL78_47_16</strain>
    </source>
</reference>
<dbReference type="AlphaFoldDB" id="A0A2G6K9V4"/>
<proteinExistence type="predicted"/>
<organism evidence="1 2">
    <name type="scientific">candidate division KSB3 bacterium</name>
    <dbReference type="NCBI Taxonomy" id="2044937"/>
    <lineage>
        <taxon>Bacteria</taxon>
        <taxon>candidate division KSB3</taxon>
    </lineage>
</organism>
<gene>
    <name evidence="1" type="ORF">CSA56_15650</name>
</gene>
<name>A0A2G6K9V4_9BACT</name>
<comment type="caution">
    <text evidence="1">The sequence shown here is derived from an EMBL/GenBank/DDBJ whole genome shotgun (WGS) entry which is preliminary data.</text>
</comment>
<evidence type="ECO:0000313" key="1">
    <source>
        <dbReference type="EMBL" id="PIE32441.1"/>
    </source>
</evidence>
<dbReference type="Proteomes" id="UP000230821">
    <property type="component" value="Unassembled WGS sequence"/>
</dbReference>